<feature type="domain" description="Arginyl tRNA synthetase N-terminal" evidence="12">
    <location>
        <begin position="33"/>
        <end position="114"/>
    </location>
</feature>
<dbReference type="RefSeq" id="XP_024665579.1">
    <property type="nucleotide sequence ID" value="XM_024809811.1"/>
</dbReference>
<dbReference type="SUPFAM" id="SSF52374">
    <property type="entry name" value="Nucleotidylyl transferase"/>
    <property type="match status" value="1"/>
</dbReference>
<dbReference type="PANTHER" id="PTHR11956">
    <property type="entry name" value="ARGINYL-TRNA SYNTHETASE"/>
    <property type="match status" value="1"/>
</dbReference>
<dbReference type="InterPro" id="IPR035684">
    <property type="entry name" value="ArgRS_core"/>
</dbReference>
<evidence type="ECO:0000313" key="14">
    <source>
        <dbReference type="Proteomes" id="UP000238350"/>
    </source>
</evidence>
<evidence type="ECO:0000256" key="7">
    <source>
        <dbReference type="ARBA" id="ARBA00023146"/>
    </source>
</evidence>
<dbReference type="PANTHER" id="PTHR11956:SF11">
    <property type="entry name" value="ARGININE--TRNA LIGASE, MITOCHONDRIAL-RELATED"/>
    <property type="match status" value="1"/>
</dbReference>
<proteinExistence type="inferred from homology"/>
<evidence type="ECO:0000259" key="11">
    <source>
        <dbReference type="SMART" id="SM00836"/>
    </source>
</evidence>
<dbReference type="InterPro" id="IPR036695">
    <property type="entry name" value="Arg-tRNA-synth_N_sf"/>
</dbReference>
<protein>
    <recommendedName>
        <fullName evidence="2">arginine--tRNA ligase</fullName>
        <ecNumber evidence="2">6.1.1.19</ecNumber>
    </recommendedName>
    <alternativeName>
        <fullName evidence="8">Arginyl-tRNA synthetase</fullName>
    </alternativeName>
</protein>
<dbReference type="Gene3D" id="1.10.730.10">
    <property type="entry name" value="Isoleucyl-tRNA Synthetase, Domain 1"/>
    <property type="match status" value="1"/>
</dbReference>
<dbReference type="OrthoDB" id="68056at2759"/>
<dbReference type="PRINTS" id="PR01038">
    <property type="entry name" value="TRNASYNTHARG"/>
</dbReference>
<evidence type="ECO:0000256" key="4">
    <source>
        <dbReference type="ARBA" id="ARBA00022741"/>
    </source>
</evidence>
<dbReference type="GeneID" id="36517002"/>
<dbReference type="Pfam" id="PF03485">
    <property type="entry name" value="Arg_tRNA_synt_N"/>
    <property type="match status" value="1"/>
</dbReference>
<evidence type="ECO:0000256" key="8">
    <source>
        <dbReference type="ARBA" id="ARBA00033033"/>
    </source>
</evidence>
<dbReference type="InterPro" id="IPR009080">
    <property type="entry name" value="tRNAsynth_Ia_anticodon-bd"/>
</dbReference>
<evidence type="ECO:0000256" key="10">
    <source>
        <dbReference type="RuleBase" id="RU363038"/>
    </source>
</evidence>
<dbReference type="InterPro" id="IPR005148">
    <property type="entry name" value="Arg-tRNA-synth_N"/>
</dbReference>
<dbReference type="Pfam" id="PF00750">
    <property type="entry name" value="tRNA-synt_1d"/>
    <property type="match status" value="1"/>
</dbReference>
<comment type="catalytic activity">
    <reaction evidence="9">
        <text>tRNA(Arg) + L-arginine + ATP = L-arginyl-tRNA(Arg) + AMP + diphosphate</text>
        <dbReference type="Rhea" id="RHEA:20301"/>
        <dbReference type="Rhea" id="RHEA-COMP:9658"/>
        <dbReference type="Rhea" id="RHEA-COMP:9673"/>
        <dbReference type="ChEBI" id="CHEBI:30616"/>
        <dbReference type="ChEBI" id="CHEBI:32682"/>
        <dbReference type="ChEBI" id="CHEBI:33019"/>
        <dbReference type="ChEBI" id="CHEBI:78442"/>
        <dbReference type="ChEBI" id="CHEBI:78513"/>
        <dbReference type="ChEBI" id="CHEBI:456215"/>
        <dbReference type="EC" id="6.1.1.19"/>
    </reaction>
</comment>
<feature type="domain" description="DALR anticodon binding" evidence="11">
    <location>
        <begin position="489"/>
        <end position="606"/>
    </location>
</feature>
<dbReference type="GO" id="GO:0004814">
    <property type="term" value="F:arginine-tRNA ligase activity"/>
    <property type="evidence" value="ECO:0007669"/>
    <property type="project" value="UniProtKB-EC"/>
</dbReference>
<dbReference type="GO" id="GO:0006420">
    <property type="term" value="P:arginyl-tRNA aminoacylation"/>
    <property type="evidence" value="ECO:0007669"/>
    <property type="project" value="InterPro"/>
</dbReference>
<dbReference type="NCBIfam" id="TIGR00456">
    <property type="entry name" value="argS"/>
    <property type="match status" value="1"/>
</dbReference>
<dbReference type="CDD" id="cd07956">
    <property type="entry name" value="Anticodon_Ia_Arg"/>
    <property type="match status" value="1"/>
</dbReference>
<dbReference type="Proteomes" id="UP000238350">
    <property type="component" value="Unassembled WGS sequence"/>
</dbReference>
<evidence type="ECO:0000259" key="12">
    <source>
        <dbReference type="SMART" id="SM01016"/>
    </source>
</evidence>
<dbReference type="GO" id="GO:0005524">
    <property type="term" value="F:ATP binding"/>
    <property type="evidence" value="ECO:0007669"/>
    <property type="project" value="UniProtKB-KW"/>
</dbReference>
<dbReference type="SMART" id="SM01016">
    <property type="entry name" value="Arg_tRNA_synt_N"/>
    <property type="match status" value="1"/>
</dbReference>
<evidence type="ECO:0000256" key="5">
    <source>
        <dbReference type="ARBA" id="ARBA00022840"/>
    </source>
</evidence>
<dbReference type="SMART" id="SM00836">
    <property type="entry name" value="DALR_1"/>
    <property type="match status" value="1"/>
</dbReference>
<dbReference type="SUPFAM" id="SSF55190">
    <property type="entry name" value="Arginyl-tRNA synthetase (ArgRS), N-terminal 'additional' domain"/>
    <property type="match status" value="1"/>
</dbReference>
<keyword evidence="7 10" id="KW-0030">Aminoacyl-tRNA synthetase</keyword>
<dbReference type="EC" id="6.1.1.19" evidence="2"/>
<dbReference type="Gene3D" id="3.40.50.620">
    <property type="entry name" value="HUPs"/>
    <property type="match status" value="1"/>
</dbReference>
<comment type="similarity">
    <text evidence="1 10">Belongs to the class-I aminoacyl-tRNA synthetase family.</text>
</comment>
<dbReference type="Gene3D" id="3.30.1360.70">
    <property type="entry name" value="Arginyl tRNA synthetase N-terminal domain"/>
    <property type="match status" value="1"/>
</dbReference>
<accession>A0A2T0FKW2</accession>
<keyword evidence="14" id="KW-1185">Reference proteome</keyword>
<name>A0A2T0FKW2_9ASCO</name>
<reference evidence="13 14" key="1">
    <citation type="submission" date="2017-04" db="EMBL/GenBank/DDBJ databases">
        <title>Genome sequencing of [Candida] sorbophila.</title>
        <authorList>
            <person name="Ahn J.O."/>
        </authorList>
    </citation>
    <scope>NUCLEOTIDE SEQUENCE [LARGE SCALE GENOMIC DNA]</scope>
    <source>
        <strain evidence="13 14">DS02</strain>
    </source>
</reference>
<dbReference type="GO" id="GO:0032543">
    <property type="term" value="P:mitochondrial translation"/>
    <property type="evidence" value="ECO:0007669"/>
    <property type="project" value="TreeGrafter"/>
</dbReference>
<evidence type="ECO:0000256" key="9">
    <source>
        <dbReference type="ARBA" id="ARBA00049339"/>
    </source>
</evidence>
<keyword evidence="3 10" id="KW-0436">Ligase</keyword>
<dbReference type="Pfam" id="PF05746">
    <property type="entry name" value="DALR_1"/>
    <property type="match status" value="1"/>
</dbReference>
<keyword evidence="6 10" id="KW-0648">Protein biosynthesis</keyword>
<evidence type="ECO:0000313" key="13">
    <source>
        <dbReference type="EMBL" id="PRT55634.1"/>
    </source>
</evidence>
<dbReference type="InterPro" id="IPR014729">
    <property type="entry name" value="Rossmann-like_a/b/a_fold"/>
</dbReference>
<dbReference type="FunFam" id="3.30.1360.70:FF:000006">
    <property type="entry name" value="Arginyl-tRNA synthetase"/>
    <property type="match status" value="1"/>
</dbReference>
<dbReference type="InterPro" id="IPR001278">
    <property type="entry name" value="Arg-tRNA-ligase"/>
</dbReference>
<dbReference type="GO" id="GO:0005739">
    <property type="term" value="C:mitochondrion"/>
    <property type="evidence" value="ECO:0007669"/>
    <property type="project" value="TreeGrafter"/>
</dbReference>
<dbReference type="SUPFAM" id="SSF47323">
    <property type="entry name" value="Anticodon-binding domain of a subclass of class I aminoacyl-tRNA synthetases"/>
    <property type="match status" value="1"/>
</dbReference>
<evidence type="ECO:0000256" key="2">
    <source>
        <dbReference type="ARBA" id="ARBA00012837"/>
    </source>
</evidence>
<dbReference type="PROSITE" id="PS00178">
    <property type="entry name" value="AA_TRNA_LIGASE_I"/>
    <property type="match status" value="1"/>
</dbReference>
<dbReference type="FunFam" id="1.10.730.10:FF:000006">
    <property type="entry name" value="Arginyl-tRNA synthetase 2, mitochondrial"/>
    <property type="match status" value="1"/>
</dbReference>
<evidence type="ECO:0000256" key="6">
    <source>
        <dbReference type="ARBA" id="ARBA00022917"/>
    </source>
</evidence>
<comment type="caution">
    <text evidence="13">The sequence shown here is derived from an EMBL/GenBank/DDBJ whole genome shotgun (WGS) entry which is preliminary data.</text>
</comment>
<gene>
    <name evidence="13" type="ORF">B9G98_03254</name>
</gene>
<sequence>MASTTDLTARLQKLGISDFPAYPKAQPDLNPVDIFRSYISDELSKISGVDRDLIFPALEYTSNPERGDMVIPVPRLRVKGAKPDVLAKGWADKFPANKYVDSVTANGMFLQFTYSAKLLFNIVINDILTLKTDFGRSDVGKGQTVVVEFSSPNIAKPFHAGHLRSTIIGGFLSNLHEKHGYKVERINYLGDWGKQFGLLAVGFERYGSREKLQSDPINHLFEIYVKVNQEKDNELATNDGKSETDDLARQYFRKMEDGDEKYLTLWQELRDMSIEKYKETYKRLNIEYDSYSGESQVPKEKIARVMKELKEKNLVTEDKGALLVDFAKYNKKLGKTLVQKSDGTTLYLTRDVGEAIKRYETYKFDKMIYVIGSQQDLHTAQFFKIIELMGYEWASKLQHVNFGMIKGMSTRKGTVVFLSTIIEETKDAMHEVMKKNEIKYAQVEDPDKVADLVGLSAIMVQDMQSKRNLNYEFDWSRMLSFEGDTGPYLQYAHSRLRSMERNANFTEKELLNANWDLLTEPIAATLIRTLASWPDVTSTALKNLEPSTILTYLFKMTHIVSSCYDVLWVMGQERELAIARMALYSAARQVLYNGLVLLGITPVDRM</sequence>
<organism evidence="13 14">
    <name type="scientific">Wickerhamiella sorbophila</name>
    <dbReference type="NCBI Taxonomy" id="45607"/>
    <lineage>
        <taxon>Eukaryota</taxon>
        <taxon>Fungi</taxon>
        <taxon>Dikarya</taxon>
        <taxon>Ascomycota</taxon>
        <taxon>Saccharomycotina</taxon>
        <taxon>Dipodascomycetes</taxon>
        <taxon>Dipodascales</taxon>
        <taxon>Trichomonascaceae</taxon>
        <taxon>Wickerhamiella</taxon>
    </lineage>
</organism>
<dbReference type="FunFam" id="3.40.50.620:FF:000058">
    <property type="entry name" value="Mitochondrial arginyl-tRNA synthetase"/>
    <property type="match status" value="1"/>
</dbReference>
<keyword evidence="4 10" id="KW-0547">Nucleotide-binding</keyword>
<dbReference type="AlphaFoldDB" id="A0A2T0FKW2"/>
<dbReference type="STRING" id="45607.A0A2T0FKW2"/>
<evidence type="ECO:0000256" key="1">
    <source>
        <dbReference type="ARBA" id="ARBA00005594"/>
    </source>
</evidence>
<dbReference type="EMBL" id="NDIQ01000022">
    <property type="protein sequence ID" value="PRT55634.1"/>
    <property type="molecule type" value="Genomic_DNA"/>
</dbReference>
<dbReference type="HAMAP" id="MF_00123">
    <property type="entry name" value="Arg_tRNA_synth"/>
    <property type="match status" value="1"/>
</dbReference>
<keyword evidence="5 10" id="KW-0067">ATP-binding</keyword>
<evidence type="ECO:0000256" key="3">
    <source>
        <dbReference type="ARBA" id="ARBA00022598"/>
    </source>
</evidence>
<dbReference type="InterPro" id="IPR008909">
    <property type="entry name" value="DALR_anticod-bd"/>
</dbReference>
<dbReference type="InterPro" id="IPR001412">
    <property type="entry name" value="aa-tRNA-synth_I_CS"/>
</dbReference>
<dbReference type="CDD" id="cd00671">
    <property type="entry name" value="ArgRS_core"/>
    <property type="match status" value="1"/>
</dbReference>